<reference evidence="8 9" key="1">
    <citation type="journal article" date="2018" name="Int. J. Syst. Evol. Microbiol.">
        <title>Epidermidibacterium keratini gen. nov., sp. nov., a member of the family Sporichthyaceae, isolated from keratin epidermis.</title>
        <authorList>
            <person name="Lee D.G."/>
            <person name="Trujillo M.E."/>
            <person name="Kang S."/>
            <person name="Nam J.J."/>
            <person name="Kim Y.J."/>
        </authorList>
    </citation>
    <scope>NUCLEOTIDE SEQUENCE [LARGE SCALE GENOMIC DNA]</scope>
    <source>
        <strain evidence="8 9">EPI-7</strain>
    </source>
</reference>
<dbReference type="InterPro" id="IPR051679">
    <property type="entry name" value="DASS-Related_Transporters"/>
</dbReference>
<evidence type="ECO:0000313" key="8">
    <source>
        <dbReference type="EMBL" id="QHB98914.1"/>
    </source>
</evidence>
<comment type="subcellular location">
    <subcellularLocation>
        <location evidence="1">Membrane</location>
        <topology evidence="1">Multi-pass membrane protein</topology>
    </subcellularLocation>
</comment>
<dbReference type="RefSeq" id="WP_159541880.1">
    <property type="nucleotide sequence ID" value="NZ_CP047156.1"/>
</dbReference>
<protein>
    <submittedName>
        <fullName evidence="8">C4-dicarboxylate ABC transporter</fullName>
    </submittedName>
</protein>
<evidence type="ECO:0000256" key="1">
    <source>
        <dbReference type="ARBA" id="ARBA00004141"/>
    </source>
</evidence>
<keyword evidence="4 6" id="KW-0472">Membrane</keyword>
<accession>A0A7L4YGZ8</accession>
<sequence length="449" mass="45619">MSVEIIAIALLVGMFVLATLKPINIGLLGLVGTLVVGNLLLGMSDEELLENFPVKIVLTIIGVTYFFGMAGANGTIDLLVSWAIRLAGRRTSAVPWMIFAFASILTLLGTFSPAAVALFAPAAMGYARRVGYSPVAMCAIVICGAHAGAFSPISVSGVLVHSIAADNGITIDKWSLFGANYLLNLAFAIGTVAVCAALRRRGRGDAPVEPRGADLGSPDVSGRGTPAGGTGGTGGASGTGGATAVATRPTTQAAVTVEQRVTLGLIVVLLLSVLVLEVPISLASITVGVLLSFWRLPHQKEAIAAISWPTVLLVGGMVTYMGVLQEIGAVDQLSSAAIAVGSPILVALLLSFAMGITSAFASSTALLAALIPLALPVIDSGISATGIAIALAFSATAVDVSPFSTNGALMLASAAESERARLFRSLIIYTAVIVVLAPVVAWLAFVVLG</sequence>
<dbReference type="InParanoid" id="A0A7L4YGZ8"/>
<feature type="compositionally biased region" description="Gly residues" evidence="5">
    <location>
        <begin position="225"/>
        <end position="241"/>
    </location>
</feature>
<evidence type="ECO:0000256" key="3">
    <source>
        <dbReference type="ARBA" id="ARBA00022989"/>
    </source>
</evidence>
<feature type="transmembrane region" description="Helical" evidence="6">
    <location>
        <begin position="132"/>
        <end position="160"/>
    </location>
</feature>
<feature type="transmembrane region" description="Helical" evidence="6">
    <location>
        <begin position="265"/>
        <end position="291"/>
    </location>
</feature>
<feature type="transmembrane region" description="Helical" evidence="6">
    <location>
        <begin position="7"/>
        <end position="36"/>
    </location>
</feature>
<feature type="transmembrane region" description="Helical" evidence="6">
    <location>
        <begin position="384"/>
        <end position="405"/>
    </location>
</feature>
<evidence type="ECO:0000256" key="2">
    <source>
        <dbReference type="ARBA" id="ARBA00022692"/>
    </source>
</evidence>
<feature type="transmembrane region" description="Helical" evidence="6">
    <location>
        <begin position="181"/>
        <end position="199"/>
    </location>
</feature>
<dbReference type="InterPro" id="IPR009827">
    <property type="entry name" value="MatC_N"/>
</dbReference>
<name>A0A7L4YGZ8_9ACTN</name>
<dbReference type="GO" id="GO:0005886">
    <property type="term" value="C:plasma membrane"/>
    <property type="evidence" value="ECO:0007669"/>
    <property type="project" value="TreeGrafter"/>
</dbReference>
<dbReference type="Pfam" id="PF07158">
    <property type="entry name" value="MatC_N"/>
    <property type="match status" value="1"/>
</dbReference>
<evidence type="ECO:0000256" key="6">
    <source>
        <dbReference type="SAM" id="Phobius"/>
    </source>
</evidence>
<dbReference type="PANTHER" id="PTHR43652">
    <property type="entry name" value="BASIC AMINO ACID ANTIPORTER YFCC-RELATED"/>
    <property type="match status" value="1"/>
</dbReference>
<feature type="region of interest" description="Disordered" evidence="5">
    <location>
        <begin position="204"/>
        <end position="243"/>
    </location>
</feature>
<feature type="transmembrane region" description="Helical" evidence="6">
    <location>
        <begin position="96"/>
        <end position="120"/>
    </location>
</feature>
<feature type="transmembrane region" description="Helical" evidence="6">
    <location>
        <begin position="426"/>
        <end position="448"/>
    </location>
</feature>
<feature type="domain" description="Dicarboxylate carrier MatC N-terminal" evidence="7">
    <location>
        <begin position="1"/>
        <end position="149"/>
    </location>
</feature>
<keyword evidence="9" id="KW-1185">Reference proteome</keyword>
<keyword evidence="3 6" id="KW-1133">Transmembrane helix</keyword>
<dbReference type="PANTHER" id="PTHR43652:SF2">
    <property type="entry name" value="BASIC AMINO ACID ANTIPORTER YFCC-RELATED"/>
    <property type="match status" value="1"/>
</dbReference>
<proteinExistence type="predicted"/>
<evidence type="ECO:0000256" key="5">
    <source>
        <dbReference type="SAM" id="MobiDB-lite"/>
    </source>
</evidence>
<feature type="transmembrane region" description="Helical" evidence="6">
    <location>
        <begin position="303"/>
        <end position="321"/>
    </location>
</feature>
<feature type="transmembrane region" description="Helical" evidence="6">
    <location>
        <begin position="56"/>
        <end position="84"/>
    </location>
</feature>
<evidence type="ECO:0000313" key="9">
    <source>
        <dbReference type="Proteomes" id="UP000463857"/>
    </source>
</evidence>
<dbReference type="KEGG" id="eke:EK0264_00440"/>
<dbReference type="EMBL" id="CP047156">
    <property type="protein sequence ID" value="QHB98914.1"/>
    <property type="molecule type" value="Genomic_DNA"/>
</dbReference>
<organism evidence="8 9">
    <name type="scientific">Epidermidibacterium keratini</name>
    <dbReference type="NCBI Taxonomy" id="1891644"/>
    <lineage>
        <taxon>Bacteria</taxon>
        <taxon>Bacillati</taxon>
        <taxon>Actinomycetota</taxon>
        <taxon>Actinomycetes</taxon>
        <taxon>Sporichthyales</taxon>
        <taxon>Sporichthyaceae</taxon>
        <taxon>Epidermidibacterium</taxon>
    </lineage>
</organism>
<evidence type="ECO:0000259" key="7">
    <source>
        <dbReference type="Pfam" id="PF07158"/>
    </source>
</evidence>
<gene>
    <name evidence="8" type="ORF">EK0264_00440</name>
</gene>
<dbReference type="AlphaFoldDB" id="A0A7L4YGZ8"/>
<evidence type="ECO:0000256" key="4">
    <source>
        <dbReference type="ARBA" id="ARBA00023136"/>
    </source>
</evidence>
<dbReference type="Proteomes" id="UP000463857">
    <property type="component" value="Chromosome"/>
</dbReference>
<dbReference type="OrthoDB" id="8738207at2"/>
<keyword evidence="2 6" id="KW-0812">Transmembrane</keyword>